<organism evidence="2 3">
    <name type="scientific">Metaplanococcus flavidus</name>
    <dbReference type="NCBI Taxonomy" id="569883"/>
    <lineage>
        <taxon>Bacteria</taxon>
        <taxon>Bacillati</taxon>
        <taxon>Bacillota</taxon>
        <taxon>Bacilli</taxon>
        <taxon>Bacillales</taxon>
        <taxon>Caryophanaceae</taxon>
        <taxon>Metaplanococcus</taxon>
    </lineage>
</organism>
<proteinExistence type="predicted"/>
<evidence type="ECO:0000259" key="1">
    <source>
        <dbReference type="PROSITE" id="PS51186"/>
    </source>
</evidence>
<dbReference type="CDD" id="cd04301">
    <property type="entry name" value="NAT_SF"/>
    <property type="match status" value="1"/>
</dbReference>
<gene>
    <name evidence="2" type="ORF">ACFQ1X_13775</name>
</gene>
<dbReference type="SUPFAM" id="SSF55729">
    <property type="entry name" value="Acyl-CoA N-acyltransferases (Nat)"/>
    <property type="match status" value="1"/>
</dbReference>
<protein>
    <submittedName>
        <fullName evidence="2">GNAT family N-acetyltransferase</fullName>
        <ecNumber evidence="2">2.3.1.-</ecNumber>
    </submittedName>
</protein>
<comment type="caution">
    <text evidence="2">The sequence shown here is derived from an EMBL/GenBank/DDBJ whole genome shotgun (WGS) entry which is preliminary data.</text>
</comment>
<name>A0ABW3LF27_9BACL</name>
<dbReference type="RefSeq" id="WP_144838310.1">
    <property type="nucleotide sequence ID" value="NZ_JBHTKI010000022.1"/>
</dbReference>
<dbReference type="EMBL" id="JBHTKI010000022">
    <property type="protein sequence ID" value="MFD1032504.1"/>
    <property type="molecule type" value="Genomic_DNA"/>
</dbReference>
<keyword evidence="2" id="KW-0012">Acyltransferase</keyword>
<reference evidence="3" key="1">
    <citation type="journal article" date="2019" name="Int. J. Syst. Evol. Microbiol.">
        <title>The Global Catalogue of Microorganisms (GCM) 10K type strain sequencing project: providing services to taxonomists for standard genome sequencing and annotation.</title>
        <authorList>
            <consortium name="The Broad Institute Genomics Platform"/>
            <consortium name="The Broad Institute Genome Sequencing Center for Infectious Disease"/>
            <person name="Wu L."/>
            <person name="Ma J."/>
        </authorList>
    </citation>
    <scope>NUCLEOTIDE SEQUENCE [LARGE SCALE GENOMIC DNA]</scope>
    <source>
        <strain evidence="3">CCUG 56756</strain>
    </source>
</reference>
<dbReference type="InterPro" id="IPR000182">
    <property type="entry name" value="GNAT_dom"/>
</dbReference>
<evidence type="ECO:0000313" key="2">
    <source>
        <dbReference type="EMBL" id="MFD1032504.1"/>
    </source>
</evidence>
<evidence type="ECO:0000313" key="3">
    <source>
        <dbReference type="Proteomes" id="UP001597109"/>
    </source>
</evidence>
<sequence>MVLTRYKKSQGKIAMGFLSFMPREQDFAVLQKTIQRYETEPDWQLYLCREGNDIIGVIGIEIKKYTFIVHHICVNPSYRNGGVGHLMVEKVQQMHESLAMCTSSETQEFLAKCWDRQHILNEYLV</sequence>
<feature type="domain" description="N-acetyltransferase" evidence="1">
    <location>
        <begin position="4"/>
        <end position="125"/>
    </location>
</feature>
<keyword evidence="3" id="KW-1185">Reference proteome</keyword>
<dbReference type="InterPro" id="IPR016181">
    <property type="entry name" value="Acyl_CoA_acyltransferase"/>
</dbReference>
<keyword evidence="2" id="KW-0808">Transferase</keyword>
<dbReference type="GO" id="GO:0016746">
    <property type="term" value="F:acyltransferase activity"/>
    <property type="evidence" value="ECO:0007669"/>
    <property type="project" value="UniProtKB-KW"/>
</dbReference>
<dbReference type="Gene3D" id="3.40.630.30">
    <property type="match status" value="1"/>
</dbReference>
<dbReference type="Pfam" id="PF13508">
    <property type="entry name" value="Acetyltransf_7"/>
    <property type="match status" value="1"/>
</dbReference>
<dbReference type="EC" id="2.3.1.-" evidence="2"/>
<dbReference type="PROSITE" id="PS51186">
    <property type="entry name" value="GNAT"/>
    <property type="match status" value="1"/>
</dbReference>
<accession>A0ABW3LF27</accession>
<dbReference type="Proteomes" id="UP001597109">
    <property type="component" value="Unassembled WGS sequence"/>
</dbReference>